<accession>A0A9Q0MCG6</accession>
<dbReference type="PROSITE" id="PS50217">
    <property type="entry name" value="BZIP"/>
    <property type="match status" value="1"/>
</dbReference>
<dbReference type="PANTHER" id="PTHR12837">
    <property type="entry name" value="POLY ADP-RIBOSE GLYCOHYDROLASE"/>
    <property type="match status" value="1"/>
</dbReference>
<feature type="active site" evidence="9">
    <location>
        <position position="989"/>
    </location>
</feature>
<dbReference type="InterPro" id="IPR004827">
    <property type="entry name" value="bZIP"/>
</dbReference>
<dbReference type="GO" id="GO:0006282">
    <property type="term" value="P:regulation of DNA repair"/>
    <property type="evidence" value="ECO:0007669"/>
    <property type="project" value="InterPro"/>
</dbReference>
<feature type="domain" description="ZP" evidence="16">
    <location>
        <begin position="184"/>
        <end position="556"/>
    </location>
</feature>
<dbReference type="PROSITE" id="PS50953">
    <property type="entry name" value="KID"/>
    <property type="match status" value="1"/>
</dbReference>
<evidence type="ECO:0000313" key="17">
    <source>
        <dbReference type="EMBL" id="KAJ6223350.1"/>
    </source>
</evidence>
<dbReference type="InterPro" id="IPR046347">
    <property type="entry name" value="bZIP_sf"/>
</dbReference>
<dbReference type="InterPro" id="IPR003102">
    <property type="entry name" value="CREB1-like_pKID"/>
</dbReference>
<evidence type="ECO:0000256" key="9">
    <source>
        <dbReference type="PIRSR" id="PIRSR607724-1"/>
    </source>
</evidence>
<evidence type="ECO:0000256" key="8">
    <source>
        <dbReference type="ARBA" id="ARBA00023242"/>
    </source>
</evidence>
<dbReference type="Proteomes" id="UP001142055">
    <property type="component" value="Chromosome 1"/>
</dbReference>
<keyword evidence="4" id="KW-0378">Hydrolase</keyword>
<keyword evidence="18" id="KW-1185">Reference proteome</keyword>
<dbReference type="Pfam" id="PF00170">
    <property type="entry name" value="bZIP_1"/>
    <property type="match status" value="1"/>
</dbReference>
<dbReference type="GO" id="GO:1990966">
    <property type="term" value="P:ATP generation from poly-ADP-D-ribose"/>
    <property type="evidence" value="ECO:0007669"/>
    <property type="project" value="TreeGrafter"/>
</dbReference>
<dbReference type="EMBL" id="JAPWDV010000001">
    <property type="protein sequence ID" value="KAJ6223350.1"/>
    <property type="molecule type" value="Genomic_DNA"/>
</dbReference>
<dbReference type="InterPro" id="IPR042235">
    <property type="entry name" value="ZP-C_dom"/>
</dbReference>
<dbReference type="GO" id="GO:0005634">
    <property type="term" value="C:nucleus"/>
    <property type="evidence" value="ECO:0007669"/>
    <property type="project" value="UniProtKB-SubCell"/>
</dbReference>
<dbReference type="Gene3D" id="1.20.5.170">
    <property type="match status" value="1"/>
</dbReference>
<dbReference type="SMART" id="SM00241">
    <property type="entry name" value="ZP"/>
    <property type="match status" value="1"/>
</dbReference>
<evidence type="ECO:0000259" key="16">
    <source>
        <dbReference type="PROSITE" id="PS51034"/>
    </source>
</evidence>
<feature type="binding site" evidence="10">
    <location>
        <position position="1047"/>
    </location>
    <ligand>
        <name>substrate</name>
    </ligand>
</feature>
<feature type="coiled-coil region" evidence="11">
    <location>
        <begin position="1405"/>
        <end position="1439"/>
    </location>
</feature>
<evidence type="ECO:0000256" key="6">
    <source>
        <dbReference type="ARBA" id="ARBA00023125"/>
    </source>
</evidence>
<evidence type="ECO:0000256" key="7">
    <source>
        <dbReference type="ARBA" id="ARBA00023163"/>
    </source>
</evidence>
<dbReference type="GO" id="GO:0005975">
    <property type="term" value="P:carbohydrate metabolic process"/>
    <property type="evidence" value="ECO:0007669"/>
    <property type="project" value="InterPro"/>
</dbReference>
<evidence type="ECO:0000256" key="3">
    <source>
        <dbReference type="ARBA" id="ARBA00012255"/>
    </source>
</evidence>
<dbReference type="PROSITE" id="PS00036">
    <property type="entry name" value="BZIP_BASIC"/>
    <property type="match status" value="1"/>
</dbReference>
<keyword evidence="5" id="KW-0805">Transcription regulation</keyword>
<feature type="transmembrane region" description="Helical" evidence="12">
    <location>
        <begin position="623"/>
        <end position="645"/>
    </location>
</feature>
<name>A0A9Q0MCG6_BLOTA</name>
<dbReference type="Pfam" id="PF00024">
    <property type="entry name" value="PAN_1"/>
    <property type="match status" value="2"/>
</dbReference>
<feature type="active site" evidence="9">
    <location>
        <position position="1008"/>
    </location>
</feature>
<comment type="caution">
    <text evidence="17">The sequence shown here is derived from an EMBL/GenBank/DDBJ whole genome shotgun (WGS) entry which is preliminary data.</text>
</comment>
<evidence type="ECO:0000259" key="15">
    <source>
        <dbReference type="PROSITE" id="PS50953"/>
    </source>
</evidence>
<proteinExistence type="inferred from homology"/>
<evidence type="ECO:0000256" key="5">
    <source>
        <dbReference type="ARBA" id="ARBA00023015"/>
    </source>
</evidence>
<dbReference type="CDD" id="cd14690">
    <property type="entry name" value="bZIP_CREB1"/>
    <property type="match status" value="1"/>
</dbReference>
<evidence type="ECO:0000256" key="12">
    <source>
        <dbReference type="SAM" id="Phobius"/>
    </source>
</evidence>
<protein>
    <recommendedName>
        <fullName evidence="3">poly(ADP-ribose) glycohydrolase</fullName>
        <ecNumber evidence="3">3.2.1.143</ecNumber>
    </recommendedName>
</protein>
<dbReference type="InterPro" id="IPR056953">
    <property type="entry name" value="CUT_N"/>
</dbReference>
<evidence type="ECO:0000256" key="1">
    <source>
        <dbReference type="ARBA" id="ARBA00004123"/>
    </source>
</evidence>
<feature type="domain" description="KID" evidence="15">
    <location>
        <begin position="1232"/>
        <end position="1291"/>
    </location>
</feature>
<dbReference type="PROSITE" id="PS50948">
    <property type="entry name" value="PAN"/>
    <property type="match status" value="1"/>
</dbReference>
<dbReference type="GO" id="GO:0005737">
    <property type="term" value="C:cytoplasm"/>
    <property type="evidence" value="ECO:0007669"/>
    <property type="project" value="TreeGrafter"/>
</dbReference>
<feature type="active site" evidence="9">
    <location>
        <position position="1007"/>
    </location>
</feature>
<dbReference type="GO" id="GO:0003700">
    <property type="term" value="F:DNA-binding transcription factor activity"/>
    <property type="evidence" value="ECO:0007669"/>
    <property type="project" value="InterPro"/>
</dbReference>
<dbReference type="InterPro" id="IPR007724">
    <property type="entry name" value="Poly_GlycHdrlase"/>
</dbReference>
<evidence type="ECO:0000256" key="11">
    <source>
        <dbReference type="SAM" id="Coils"/>
    </source>
</evidence>
<dbReference type="EC" id="3.2.1.143" evidence="3"/>
<feature type="domain" description="BZIP" evidence="13">
    <location>
        <begin position="1387"/>
        <end position="1438"/>
    </location>
</feature>
<dbReference type="FunFam" id="1.20.5.170:FF:000003">
    <property type="entry name" value="cAMP-responsive element modulator isoform X2"/>
    <property type="match status" value="1"/>
</dbReference>
<keyword evidence="11" id="KW-0175">Coiled coil</keyword>
<dbReference type="SUPFAM" id="SSF57959">
    <property type="entry name" value="Leucine zipper domain"/>
    <property type="match status" value="1"/>
</dbReference>
<sequence>MTNRDYQGTIYYTIRNVSLYECLGWCRDETDCSAAAFSFVVNPLTPIQETTCLLQNETQAKKPTQSGSYTNPALQKAVNMYFFSKLQLRTDNLCNRLWSFERFPNKHLRGLDNAIIFTANKEACLSACLNEVRFVCRSVEFNYLTMQCHLSEYDRRSPGAFPQDLVDVQGIDYFENSCLRSDDVCQETRIYDYAKVGMPFSKVAHYVELNYYPDKELLVKSQGGCLRACTIENEFICRSVLYRPSYKPGQPNCALYHLDHKTFPDGLDTFATPSPIPLLDSGDSSATYFEAGCANDTNKNPNRDQTTVTIPSGKPSLPPTIPTLPSTIPTISAVPSVQEANGQDPSCDSYGLCYDVKIKCTDTKIVVNVQTSRPFHGRIYALGRSETCNLNVRNNQQFTLDISLGGQDCNTQSVGGMYTNTVVLQHHNVVLTKADKVYHVRYYDFGSDGREASTVRIGDRLSFRIEIPESTPYGIFARSCVAMAKDSRSTFEIIDEHGCPVDNSIFPSFYQIGNALESSYEAFRFTESYGVIFQCNVKYCIGKCEPVICGVGRDNVESWGRRRRSIESNDDDEDDIPRKEEVLSKEILVLDVNKEKLDSLNADTYFLSDPSISNEQCASKTSLIVLSMLCAFLLAVYVFTMIYIYTRRRSDIPRDINNECNKNSDSCLSNIIGNDSEDLNCNILTDDELDIVVSNAFPASTSTSTFDNNSNETTSQISNKNFRQLSDVLTDSNLIDPLRDDYTFILFQMPIDKGERPKPLSSIAKPITGINYVRLPFEDGVMVESNGTIMSRWKLIEELLSSKIESFYQLEKIIKIYNSWSNNRTFDILQQMIDYDDEHFFEQFLPNIIRLALKMPIAFKNTKIPFLEQGTSNAIFLSQHQISILLANAFLCTFHSESNNHTNCINFIGLFSTNNFTQRKICKLAKLKCIVNYLRRVTEKEPTGVVSFERKHRSMNFIKPEESVKKLSKFSINSQMCMFEDGVSNSQVDFANKVIGGGVLGNGCVQEEILFSACPELIVTRLFTQCLLDLDAMIITGAERYNSYEGYSEGFRWKSSYNDQIKRDKYGRIGRQIIVMDALFFNYQTVNIQYEKEKIDRELNKALVAFQPERYLVNKQQPPSISTGKWGCASAVINNNNNTTLIKTANGQTVVFTGSGASTVSSISSVNSAIENNIDSNGLNNPNTNGDDNNNDLNSIHHQNTNKSIQIPKNVILLNKPIGQGSVIQSTESDHSIQLVKDETDTGNQGNFDEESKRRREILARRPSYRKILNELSATDGGTVVENKGDDDREHAAQTAISLPGYLKVLPASAIQIGSQDGSTIQGIPTIMTNTNTSASTIVQYATSAHDGQFIVPAADIQTYQLRPPNQGQNVVMTSTSLTPQILDEASKKRELRLLKNREAAKECRRKKKEYIKCLENRVAVLENQNKALIDELKTLKELYCKKSE</sequence>
<dbReference type="Gene3D" id="3.50.4.10">
    <property type="entry name" value="Hepatocyte Growth Factor"/>
    <property type="match status" value="2"/>
</dbReference>
<evidence type="ECO:0000259" key="14">
    <source>
        <dbReference type="PROSITE" id="PS50948"/>
    </source>
</evidence>
<feature type="binding site" evidence="10">
    <location>
        <position position="992"/>
    </location>
    <ligand>
        <name>substrate</name>
    </ligand>
</feature>
<organism evidence="17 18">
    <name type="scientific">Blomia tropicalis</name>
    <name type="common">Mite</name>
    <dbReference type="NCBI Taxonomy" id="40697"/>
    <lineage>
        <taxon>Eukaryota</taxon>
        <taxon>Metazoa</taxon>
        <taxon>Ecdysozoa</taxon>
        <taxon>Arthropoda</taxon>
        <taxon>Chelicerata</taxon>
        <taxon>Arachnida</taxon>
        <taxon>Acari</taxon>
        <taxon>Acariformes</taxon>
        <taxon>Sarcoptiformes</taxon>
        <taxon>Astigmata</taxon>
        <taxon>Glycyphagoidea</taxon>
        <taxon>Echimyopodidae</taxon>
        <taxon>Blomia</taxon>
    </lineage>
</organism>
<feature type="domain" description="Apple" evidence="14">
    <location>
        <begin position="94"/>
        <end position="178"/>
    </location>
</feature>
<dbReference type="GO" id="GO:0003677">
    <property type="term" value="F:DNA binding"/>
    <property type="evidence" value="ECO:0007669"/>
    <property type="project" value="UniProtKB-KW"/>
</dbReference>
<dbReference type="Pfam" id="PF20811">
    <property type="entry name" value="PARG_cat_N"/>
    <property type="match status" value="1"/>
</dbReference>
<keyword evidence="12" id="KW-1133">Transmembrane helix</keyword>
<dbReference type="Pfam" id="PF02173">
    <property type="entry name" value="pKID"/>
    <property type="match status" value="1"/>
</dbReference>
<dbReference type="InterPro" id="IPR003609">
    <property type="entry name" value="Pan_app"/>
</dbReference>
<dbReference type="InterPro" id="IPR001507">
    <property type="entry name" value="ZP_dom"/>
</dbReference>
<dbReference type="InterPro" id="IPR046372">
    <property type="entry name" value="PARG_cat_C"/>
</dbReference>
<dbReference type="Pfam" id="PF05028">
    <property type="entry name" value="PARG_cat_C"/>
    <property type="match status" value="1"/>
</dbReference>
<evidence type="ECO:0000256" key="2">
    <source>
        <dbReference type="ARBA" id="ARBA00009545"/>
    </source>
</evidence>
<evidence type="ECO:0000256" key="4">
    <source>
        <dbReference type="ARBA" id="ARBA00022801"/>
    </source>
</evidence>
<dbReference type="PROSITE" id="PS51034">
    <property type="entry name" value="ZP_2"/>
    <property type="match status" value="1"/>
</dbReference>
<dbReference type="CDD" id="cd01099">
    <property type="entry name" value="PAN_AP_HGF"/>
    <property type="match status" value="1"/>
</dbReference>
<comment type="subcellular location">
    <subcellularLocation>
        <location evidence="1">Nucleus</location>
    </subcellularLocation>
</comment>
<keyword evidence="8" id="KW-0539">Nucleus</keyword>
<dbReference type="SMART" id="SM00338">
    <property type="entry name" value="BRLZ"/>
    <property type="match status" value="1"/>
</dbReference>
<keyword evidence="12" id="KW-0812">Transmembrane</keyword>
<dbReference type="SUPFAM" id="SSF57414">
    <property type="entry name" value="Hairpin loop containing domain-like"/>
    <property type="match status" value="2"/>
</dbReference>
<dbReference type="GO" id="GO:0004649">
    <property type="term" value="F:poly(ADP-ribose) glycohydrolase activity"/>
    <property type="evidence" value="ECO:0007669"/>
    <property type="project" value="UniProtKB-EC"/>
</dbReference>
<feature type="binding site" evidence="10">
    <location>
        <position position="1006"/>
    </location>
    <ligand>
        <name>substrate</name>
    </ligand>
</feature>
<evidence type="ECO:0000256" key="10">
    <source>
        <dbReference type="PIRSR" id="PIRSR607724-2"/>
    </source>
</evidence>
<keyword evidence="7" id="KW-0804">Transcription</keyword>
<gene>
    <name evidence="17" type="ORF">RDWZM_001895</name>
</gene>
<keyword evidence="12" id="KW-0472">Membrane</keyword>
<reference evidence="17" key="1">
    <citation type="submission" date="2022-12" db="EMBL/GenBank/DDBJ databases">
        <title>Genome assemblies of Blomia tropicalis.</title>
        <authorList>
            <person name="Cui Y."/>
        </authorList>
    </citation>
    <scope>NUCLEOTIDE SEQUENCE</scope>
    <source>
        <tissue evidence="17">Adult mites</tissue>
    </source>
</reference>
<dbReference type="Gene3D" id="2.60.40.4100">
    <property type="entry name" value="Zona pellucida, ZP-C domain"/>
    <property type="match status" value="1"/>
</dbReference>
<dbReference type="SMART" id="SM00473">
    <property type="entry name" value="PAN_AP"/>
    <property type="match status" value="2"/>
</dbReference>
<dbReference type="PANTHER" id="PTHR12837:SF15">
    <property type="entry name" value="POLY(ADP-RIBOSE) GLYCOHYDROLASE"/>
    <property type="match status" value="1"/>
</dbReference>
<dbReference type="PRINTS" id="PR00041">
    <property type="entry name" value="LEUZIPPRCREB"/>
</dbReference>
<evidence type="ECO:0000259" key="13">
    <source>
        <dbReference type="PROSITE" id="PS50217"/>
    </source>
</evidence>
<comment type="similarity">
    <text evidence="2">Belongs to the poly(ADP-ribose) glycohydrolase family.</text>
</comment>
<evidence type="ECO:0000313" key="18">
    <source>
        <dbReference type="Proteomes" id="UP001142055"/>
    </source>
</evidence>
<dbReference type="Pfam" id="PF25057">
    <property type="entry name" value="CUT_N"/>
    <property type="match status" value="1"/>
</dbReference>
<dbReference type="GO" id="GO:0009225">
    <property type="term" value="P:nucleotide-sugar metabolic process"/>
    <property type="evidence" value="ECO:0007669"/>
    <property type="project" value="TreeGrafter"/>
</dbReference>
<keyword evidence="6" id="KW-0238">DNA-binding</keyword>
<dbReference type="InterPro" id="IPR048362">
    <property type="entry name" value="PARG_helical"/>
</dbReference>